<evidence type="ECO:0000313" key="3">
    <source>
        <dbReference type="EMBL" id="TYK17968.1"/>
    </source>
</evidence>
<organism evidence="2 4">
    <name type="scientific">Cucumis melo var. makuwa</name>
    <name type="common">Oriental melon</name>
    <dbReference type="NCBI Taxonomy" id="1194695"/>
    <lineage>
        <taxon>Eukaryota</taxon>
        <taxon>Viridiplantae</taxon>
        <taxon>Streptophyta</taxon>
        <taxon>Embryophyta</taxon>
        <taxon>Tracheophyta</taxon>
        <taxon>Spermatophyta</taxon>
        <taxon>Magnoliopsida</taxon>
        <taxon>eudicotyledons</taxon>
        <taxon>Gunneridae</taxon>
        <taxon>Pentapetalae</taxon>
        <taxon>rosids</taxon>
        <taxon>fabids</taxon>
        <taxon>Cucurbitales</taxon>
        <taxon>Cucurbitaceae</taxon>
        <taxon>Benincaseae</taxon>
        <taxon>Cucumis</taxon>
    </lineage>
</organism>
<evidence type="ECO:0000313" key="4">
    <source>
        <dbReference type="Proteomes" id="UP000321393"/>
    </source>
</evidence>
<dbReference type="Proteomes" id="UP000321393">
    <property type="component" value="Unassembled WGS sequence"/>
</dbReference>
<dbReference type="EMBL" id="SSTE01016227">
    <property type="protein sequence ID" value="KAA0042032.1"/>
    <property type="molecule type" value="Genomic_DNA"/>
</dbReference>
<feature type="region of interest" description="Disordered" evidence="1">
    <location>
        <begin position="1"/>
        <end position="28"/>
    </location>
</feature>
<dbReference type="Proteomes" id="UP000321947">
    <property type="component" value="Unassembled WGS sequence"/>
</dbReference>
<accession>A0A5A7TF21</accession>
<dbReference type="AlphaFoldDB" id="A0A5A7TF21"/>
<name>A0A5A7TF21_CUCMM</name>
<sequence>MSTMPDSQAGLFPGWHSEGREGVNKSDVEVETRNRGWINHRSVATTSVKDLNLSHPYDGAYGRPVYASCLHNDPTLEELCGGGSDS</sequence>
<evidence type="ECO:0000256" key="1">
    <source>
        <dbReference type="SAM" id="MobiDB-lite"/>
    </source>
</evidence>
<gene>
    <name evidence="3" type="ORF">E5676_scaffold306G002740</name>
    <name evidence="2" type="ORF">E6C27_scaffold67G004850</name>
</gene>
<proteinExistence type="predicted"/>
<protein>
    <submittedName>
        <fullName evidence="2">Uncharacterized protein</fullName>
    </submittedName>
</protein>
<feature type="compositionally biased region" description="Basic and acidic residues" evidence="1">
    <location>
        <begin position="17"/>
        <end position="28"/>
    </location>
</feature>
<evidence type="ECO:0000313" key="2">
    <source>
        <dbReference type="EMBL" id="KAA0042032.1"/>
    </source>
</evidence>
<comment type="caution">
    <text evidence="2">The sequence shown here is derived from an EMBL/GenBank/DDBJ whole genome shotgun (WGS) entry which is preliminary data.</text>
</comment>
<reference evidence="4 5" key="1">
    <citation type="submission" date="2019-08" db="EMBL/GenBank/DDBJ databases">
        <title>Draft genome sequences of two oriental melons (Cucumis melo L. var makuwa).</title>
        <authorList>
            <person name="Kwon S.-Y."/>
        </authorList>
    </citation>
    <scope>NUCLEOTIDE SEQUENCE [LARGE SCALE GENOMIC DNA]</scope>
    <source>
        <strain evidence="5">cv. Chang Bougi</strain>
        <strain evidence="4">cv. SW 3</strain>
        <tissue evidence="2">Leaf</tissue>
    </source>
</reference>
<dbReference type="EMBL" id="SSTD01007940">
    <property type="protein sequence ID" value="TYK17968.1"/>
    <property type="molecule type" value="Genomic_DNA"/>
</dbReference>
<evidence type="ECO:0000313" key="5">
    <source>
        <dbReference type="Proteomes" id="UP000321947"/>
    </source>
</evidence>